<sequence>MVDPTPDENDNIDTTDERQGDQHDSARHRGRSSWTRILLSAAGILLVVGGIWVGYLMTEQRPTVVGLPEHAVTPSKVADGAVRVRAESPDGITASIDGEPVPVRVRGGEAVLRPGELEEGEHDLRVELKSGSLPWPQSLERRFEVDSTAPEVKTPETVRAESFSAPVTVQGTAEGAAQVDVSGRRVDPDGSGKFSAKLSDPPATVTVTASDRAGNTTSSEVRVEVDHPGMRAVHMSGMAWSSAQLREPVLRMARNGKIDTVQLDIKDESGEVQYDSGVPLAERIGADKGYYDAKKAVEQLHGLGVRVVGRLVAFKDPVLAEAAWKSGNRQQVVQTGTGGPYNGGYGDYSFTNFADPVVRDYNIDIAVEAAELGFDDVLYDYVRRPDGDLGSMSFAGLNTTPSESIAEFLQQTRDRLRSHGTFLGASVFGITVNRPESVGQNIPKMASYVDYVAPMIYPSHWGSGEYGVADPNNEPYKIVNRSLREWQRTVEGTGSEVIPWLQDFSLGVEYGPDKVGAQIEATKANGINSFLLWSPSCQYTEEALTASP</sequence>
<name>A0A1H0Y7A1_9ACTN</name>
<evidence type="ECO:0000256" key="2">
    <source>
        <dbReference type="SAM" id="Phobius"/>
    </source>
</evidence>
<dbReference type="Pfam" id="PF13200">
    <property type="entry name" value="DUF4015"/>
    <property type="match status" value="1"/>
</dbReference>
<proteinExistence type="predicted"/>
<protein>
    <recommendedName>
        <fullName evidence="3">DUF4015 domain-containing protein</fullName>
    </recommendedName>
</protein>
<evidence type="ECO:0000313" key="4">
    <source>
        <dbReference type="EMBL" id="SDQ10961.1"/>
    </source>
</evidence>
<evidence type="ECO:0000313" key="5">
    <source>
        <dbReference type="Proteomes" id="UP000199301"/>
    </source>
</evidence>
<dbReference type="RefSeq" id="WP_092520464.1">
    <property type="nucleotide sequence ID" value="NZ_FNKO01000001.1"/>
</dbReference>
<feature type="domain" description="DUF4015" evidence="3">
    <location>
        <begin position="232"/>
        <end position="539"/>
    </location>
</feature>
<dbReference type="STRING" id="995062.SAMN04489718_0265"/>
<keyword evidence="2" id="KW-0472">Membrane</keyword>
<feature type="transmembrane region" description="Helical" evidence="2">
    <location>
        <begin position="37"/>
        <end position="57"/>
    </location>
</feature>
<keyword evidence="2" id="KW-0812">Transmembrane</keyword>
<dbReference type="Proteomes" id="UP000199301">
    <property type="component" value="Unassembled WGS sequence"/>
</dbReference>
<dbReference type="Gene3D" id="3.20.20.80">
    <property type="entry name" value="Glycosidases"/>
    <property type="match status" value="1"/>
</dbReference>
<accession>A0A1H0Y7A1</accession>
<keyword evidence="2" id="KW-1133">Transmembrane helix</keyword>
<feature type="region of interest" description="Disordered" evidence="1">
    <location>
        <begin position="182"/>
        <end position="202"/>
    </location>
</feature>
<feature type="compositionally biased region" description="Basic and acidic residues" evidence="1">
    <location>
        <begin position="15"/>
        <end position="27"/>
    </location>
</feature>
<dbReference type="SUPFAM" id="SSF51445">
    <property type="entry name" value="(Trans)glycosidases"/>
    <property type="match status" value="1"/>
</dbReference>
<organism evidence="4 5">
    <name type="scientific">Actinopolyspora saharensis</name>
    <dbReference type="NCBI Taxonomy" id="995062"/>
    <lineage>
        <taxon>Bacteria</taxon>
        <taxon>Bacillati</taxon>
        <taxon>Actinomycetota</taxon>
        <taxon>Actinomycetes</taxon>
        <taxon>Actinopolysporales</taxon>
        <taxon>Actinopolysporaceae</taxon>
        <taxon>Actinopolyspora</taxon>
    </lineage>
</organism>
<dbReference type="GO" id="GO:0005975">
    <property type="term" value="P:carbohydrate metabolic process"/>
    <property type="evidence" value="ECO:0007669"/>
    <property type="project" value="UniProtKB-ARBA"/>
</dbReference>
<dbReference type="InterPro" id="IPR017853">
    <property type="entry name" value="GH"/>
</dbReference>
<evidence type="ECO:0000256" key="1">
    <source>
        <dbReference type="SAM" id="MobiDB-lite"/>
    </source>
</evidence>
<dbReference type="EMBL" id="FNKO01000001">
    <property type="protein sequence ID" value="SDQ10961.1"/>
    <property type="molecule type" value="Genomic_DNA"/>
</dbReference>
<dbReference type="Gene3D" id="2.60.40.10">
    <property type="entry name" value="Immunoglobulins"/>
    <property type="match status" value="1"/>
</dbReference>
<evidence type="ECO:0000259" key="3">
    <source>
        <dbReference type="Pfam" id="PF13200"/>
    </source>
</evidence>
<feature type="compositionally biased region" description="Acidic residues" evidence="1">
    <location>
        <begin position="1"/>
        <end position="14"/>
    </location>
</feature>
<reference evidence="5" key="1">
    <citation type="submission" date="2016-10" db="EMBL/GenBank/DDBJ databases">
        <authorList>
            <person name="Varghese N."/>
            <person name="Submissions S."/>
        </authorList>
    </citation>
    <scope>NUCLEOTIDE SEQUENCE [LARGE SCALE GENOMIC DNA]</scope>
    <source>
        <strain evidence="5">DSM 45459</strain>
    </source>
</reference>
<feature type="region of interest" description="Disordered" evidence="1">
    <location>
        <begin position="1"/>
        <end position="31"/>
    </location>
</feature>
<dbReference type="OrthoDB" id="9774125at2"/>
<keyword evidence="5" id="KW-1185">Reference proteome</keyword>
<gene>
    <name evidence="4" type="ORF">SAMN04489718_0265</name>
</gene>
<dbReference type="InterPro" id="IPR013783">
    <property type="entry name" value="Ig-like_fold"/>
</dbReference>
<dbReference type="AlphaFoldDB" id="A0A1H0Y7A1"/>
<dbReference type="InterPro" id="IPR025275">
    <property type="entry name" value="DUF4015"/>
</dbReference>